<dbReference type="EMBL" id="KF900371">
    <property type="protein sequence ID" value="AIE92618.1"/>
    <property type="molecule type" value="Genomic_DNA"/>
</dbReference>
<sequence length="86" mass="9551">MVQSPKLVLADECLGELDAETAKGIINLLRDLANDGTSILIVDHNPVRARTFCDRVLQLRGKRLVELGDEEQDATPTLPVLRRSEQ</sequence>
<dbReference type="AlphaFoldDB" id="A0A075FMY7"/>
<protein>
    <submittedName>
        <fullName evidence="1">ABC-type antimicrobial peptide transport system, ATPase component</fullName>
    </submittedName>
</protein>
<reference evidence="1" key="1">
    <citation type="journal article" date="2014" name="Genome Biol. Evol.">
        <title>Pangenome evidence for extensive interdomain horizontal transfer affecting lineage core and shell genes in uncultured planktonic thaumarchaeota and euryarchaeota.</title>
        <authorList>
            <person name="Deschamps P."/>
            <person name="Zivanovic Y."/>
            <person name="Moreira D."/>
            <person name="Rodriguez-Valera F."/>
            <person name="Lopez-Garcia P."/>
        </authorList>
    </citation>
    <scope>NUCLEOTIDE SEQUENCE</scope>
</reference>
<proteinExistence type="predicted"/>
<dbReference type="GO" id="GO:0022857">
    <property type="term" value="F:transmembrane transporter activity"/>
    <property type="evidence" value="ECO:0007669"/>
    <property type="project" value="TreeGrafter"/>
</dbReference>
<dbReference type="Gene3D" id="3.40.50.300">
    <property type="entry name" value="P-loop containing nucleotide triphosphate hydrolases"/>
    <property type="match status" value="1"/>
</dbReference>
<name>A0A075FMY7_9EURY</name>
<dbReference type="PANTHER" id="PTHR24220">
    <property type="entry name" value="IMPORT ATP-BINDING PROTEIN"/>
    <property type="match status" value="1"/>
</dbReference>
<dbReference type="SUPFAM" id="SSF52540">
    <property type="entry name" value="P-loop containing nucleoside triphosphate hydrolases"/>
    <property type="match status" value="1"/>
</dbReference>
<evidence type="ECO:0000313" key="1">
    <source>
        <dbReference type="EMBL" id="AIE92618.1"/>
    </source>
</evidence>
<accession>A0A075FMY7</accession>
<dbReference type="GO" id="GO:0005886">
    <property type="term" value="C:plasma membrane"/>
    <property type="evidence" value="ECO:0007669"/>
    <property type="project" value="TreeGrafter"/>
</dbReference>
<dbReference type="InterPro" id="IPR027417">
    <property type="entry name" value="P-loop_NTPase"/>
</dbReference>
<dbReference type="InterPro" id="IPR015854">
    <property type="entry name" value="ABC_transpr_LolD-like"/>
</dbReference>
<organism evidence="1">
    <name type="scientific">uncultured marine group II/III euryarchaeote AD1000_25_A05</name>
    <dbReference type="NCBI Taxonomy" id="1457743"/>
    <lineage>
        <taxon>Archaea</taxon>
        <taxon>Methanobacteriati</taxon>
        <taxon>Methanobacteriota</taxon>
        <taxon>environmental samples</taxon>
    </lineage>
</organism>